<comment type="similarity">
    <text evidence="4">Belongs to the FKBP-type PPIase family.</text>
</comment>
<dbReference type="OrthoDB" id="1093155at2"/>
<dbReference type="InterPro" id="IPR019869">
    <property type="entry name" value="Motility-assoc_PPIase_GldI"/>
</dbReference>
<dbReference type="PROSITE" id="PS51257">
    <property type="entry name" value="PROKAR_LIPOPROTEIN"/>
    <property type="match status" value="1"/>
</dbReference>
<dbReference type="NCBIfam" id="TIGR03516">
    <property type="entry name" value="ppisom_GldI"/>
    <property type="match status" value="1"/>
</dbReference>
<keyword evidence="3 4" id="KW-0413">Isomerase</keyword>
<dbReference type="InterPro" id="IPR046357">
    <property type="entry name" value="PPIase_dom_sf"/>
</dbReference>
<evidence type="ECO:0000256" key="3">
    <source>
        <dbReference type="PROSITE-ProRule" id="PRU00277"/>
    </source>
</evidence>
<dbReference type="Proteomes" id="UP000216605">
    <property type="component" value="Unassembled WGS sequence"/>
</dbReference>
<dbReference type="EC" id="5.2.1.8" evidence="4"/>
<dbReference type="RefSeq" id="WP_094413888.1">
    <property type="nucleotide sequence ID" value="NZ_NOXV01000239.1"/>
</dbReference>
<keyword evidence="7" id="KW-1185">Reference proteome</keyword>
<gene>
    <name evidence="6" type="primary">gldI</name>
    <name evidence="6" type="ORF">CHU92_06755</name>
</gene>
<keyword evidence="2 3" id="KW-0697">Rotamase</keyword>
<dbReference type="InterPro" id="IPR001179">
    <property type="entry name" value="PPIase_FKBP_dom"/>
</dbReference>
<comment type="caution">
    <text evidence="6">The sequence shown here is derived from an EMBL/GenBank/DDBJ whole genome shotgun (WGS) entry which is preliminary data.</text>
</comment>
<feature type="domain" description="PPIase FKBP-type" evidence="5">
    <location>
        <begin position="90"/>
        <end position="177"/>
    </location>
</feature>
<name>A0A255Z9G9_9FLAO</name>
<dbReference type="Gene3D" id="3.10.50.40">
    <property type="match status" value="1"/>
</dbReference>
<evidence type="ECO:0000313" key="7">
    <source>
        <dbReference type="Proteomes" id="UP000216605"/>
    </source>
</evidence>
<evidence type="ECO:0000313" key="6">
    <source>
        <dbReference type="EMBL" id="OYQ38072.1"/>
    </source>
</evidence>
<dbReference type="PROSITE" id="PS50059">
    <property type="entry name" value="FKBP_PPIASE"/>
    <property type="match status" value="1"/>
</dbReference>
<dbReference type="GO" id="GO:0003755">
    <property type="term" value="F:peptidyl-prolyl cis-trans isomerase activity"/>
    <property type="evidence" value="ECO:0007669"/>
    <property type="project" value="UniProtKB-UniRule"/>
</dbReference>
<dbReference type="AlphaFoldDB" id="A0A255Z9G9"/>
<evidence type="ECO:0000259" key="5">
    <source>
        <dbReference type="PROSITE" id="PS50059"/>
    </source>
</evidence>
<proteinExistence type="inferred from homology"/>
<sequence length="187" mass="21232">MKKMTLLLLVLGSIITGCSQQQARKPVSHSSGTFMKESIARNKKLVASEESLIDSIIKSNPNIKYIASDKGYWYHYDVENKNDTITPKRGDVAFFNYEVKDLKGNVIYSEVELRPQVYYVDKENIMMGLRHGIKLMNEGETVTFLFPSHMGYGYHGDNKKIGINEPLMCTVTLNDIKPESEVKTTNN</sequence>
<protein>
    <recommendedName>
        <fullName evidence="4">Peptidyl-prolyl cis-trans isomerase</fullName>
        <ecNumber evidence="4">5.2.1.8</ecNumber>
    </recommendedName>
</protein>
<evidence type="ECO:0000256" key="2">
    <source>
        <dbReference type="ARBA" id="ARBA00023110"/>
    </source>
</evidence>
<comment type="catalytic activity">
    <reaction evidence="1 3 4">
        <text>[protein]-peptidylproline (omega=180) = [protein]-peptidylproline (omega=0)</text>
        <dbReference type="Rhea" id="RHEA:16237"/>
        <dbReference type="Rhea" id="RHEA-COMP:10747"/>
        <dbReference type="Rhea" id="RHEA-COMP:10748"/>
        <dbReference type="ChEBI" id="CHEBI:83833"/>
        <dbReference type="ChEBI" id="CHEBI:83834"/>
        <dbReference type="EC" id="5.2.1.8"/>
    </reaction>
</comment>
<dbReference type="Pfam" id="PF00254">
    <property type="entry name" value="FKBP_C"/>
    <property type="match status" value="1"/>
</dbReference>
<accession>A0A255Z9G9</accession>
<organism evidence="6 7">
    <name type="scientific">Flavobacterium cyanobacteriorum</name>
    <dbReference type="NCBI Taxonomy" id="2022802"/>
    <lineage>
        <taxon>Bacteria</taxon>
        <taxon>Pseudomonadati</taxon>
        <taxon>Bacteroidota</taxon>
        <taxon>Flavobacteriia</taxon>
        <taxon>Flavobacteriales</taxon>
        <taxon>Flavobacteriaceae</taxon>
        <taxon>Flavobacterium</taxon>
    </lineage>
</organism>
<dbReference type="EMBL" id="NOXV01000239">
    <property type="protein sequence ID" value="OYQ38072.1"/>
    <property type="molecule type" value="Genomic_DNA"/>
</dbReference>
<evidence type="ECO:0000256" key="4">
    <source>
        <dbReference type="RuleBase" id="RU003915"/>
    </source>
</evidence>
<dbReference type="SUPFAM" id="SSF54534">
    <property type="entry name" value="FKBP-like"/>
    <property type="match status" value="1"/>
</dbReference>
<evidence type="ECO:0000256" key="1">
    <source>
        <dbReference type="ARBA" id="ARBA00000971"/>
    </source>
</evidence>
<reference evidence="6 7" key="1">
    <citation type="submission" date="2017-07" db="EMBL/GenBank/DDBJ databases">
        <title>Flavobacterium cyanobacteriorum sp. nov., isolated from cyanobacterial aggregates in a eutrophic lake.</title>
        <authorList>
            <person name="Cai H."/>
        </authorList>
    </citation>
    <scope>NUCLEOTIDE SEQUENCE [LARGE SCALE GENOMIC DNA]</scope>
    <source>
        <strain evidence="6 7">TH021</strain>
    </source>
</reference>